<dbReference type="Gene3D" id="3.90.1300.10">
    <property type="entry name" value="Amidase signature (AS) domain"/>
    <property type="match status" value="1"/>
</dbReference>
<reference evidence="2" key="1">
    <citation type="journal article" date="2017" name="Front. Plant Sci.">
        <title>Climate Clever Clovers: New Paradigm to Reduce the Environmental Footprint of Ruminants by Breeding Low Methanogenic Forages Utilizing Haplotype Variation.</title>
        <authorList>
            <person name="Kaur P."/>
            <person name="Appels R."/>
            <person name="Bayer P.E."/>
            <person name="Keeble-Gagnere G."/>
            <person name="Wang J."/>
            <person name="Hirakawa H."/>
            <person name="Shirasawa K."/>
            <person name="Vercoe P."/>
            <person name="Stefanova K."/>
            <person name="Durmic Z."/>
            <person name="Nichols P."/>
            <person name="Revell C."/>
            <person name="Isobe S.N."/>
            <person name="Edwards D."/>
            <person name="Erskine W."/>
        </authorList>
    </citation>
    <scope>NUCLEOTIDE SEQUENCE [LARGE SCALE GENOMIC DNA]</scope>
    <source>
        <strain evidence="2">cv. Daliak</strain>
    </source>
</reference>
<dbReference type="EMBL" id="DF973449">
    <property type="protein sequence ID" value="GAU31255.1"/>
    <property type="molecule type" value="Genomic_DNA"/>
</dbReference>
<dbReference type="Proteomes" id="UP000242715">
    <property type="component" value="Unassembled WGS sequence"/>
</dbReference>
<sequence>MTIESQRTEYWRTLYSTTSMQVLYLIFCSENDDLAPHVGLKDGVRLTRLAMELSNLVKSNSRARWGNKFGTSRKVFAKVIRQSFKEAMNQNDDTLISPATPSAAYKIGEKKNYPLVMYAGDIMTLVMELVMKLVISKRTW</sequence>
<evidence type="ECO:0000313" key="2">
    <source>
        <dbReference type="Proteomes" id="UP000242715"/>
    </source>
</evidence>
<organism evidence="1 2">
    <name type="scientific">Trifolium subterraneum</name>
    <name type="common">Subterranean clover</name>
    <dbReference type="NCBI Taxonomy" id="3900"/>
    <lineage>
        <taxon>Eukaryota</taxon>
        <taxon>Viridiplantae</taxon>
        <taxon>Streptophyta</taxon>
        <taxon>Embryophyta</taxon>
        <taxon>Tracheophyta</taxon>
        <taxon>Spermatophyta</taxon>
        <taxon>Magnoliopsida</taxon>
        <taxon>eudicotyledons</taxon>
        <taxon>Gunneridae</taxon>
        <taxon>Pentapetalae</taxon>
        <taxon>rosids</taxon>
        <taxon>fabids</taxon>
        <taxon>Fabales</taxon>
        <taxon>Fabaceae</taxon>
        <taxon>Papilionoideae</taxon>
        <taxon>50 kb inversion clade</taxon>
        <taxon>NPAAA clade</taxon>
        <taxon>Hologalegina</taxon>
        <taxon>IRL clade</taxon>
        <taxon>Trifolieae</taxon>
        <taxon>Trifolium</taxon>
    </lineage>
</organism>
<dbReference type="InterPro" id="IPR036928">
    <property type="entry name" value="AS_sf"/>
</dbReference>
<accession>A0A2Z6N5N3</accession>
<proteinExistence type="predicted"/>
<evidence type="ECO:0000313" key="1">
    <source>
        <dbReference type="EMBL" id="GAU31255.1"/>
    </source>
</evidence>
<keyword evidence="2" id="KW-1185">Reference proteome</keyword>
<name>A0A2Z6N5N3_TRISU</name>
<dbReference type="AlphaFoldDB" id="A0A2Z6N5N3"/>
<protein>
    <submittedName>
        <fullName evidence="1">Uncharacterized protein</fullName>
    </submittedName>
</protein>
<gene>
    <name evidence="1" type="ORF">TSUD_149410</name>
</gene>
<dbReference type="OrthoDB" id="1751019at2759"/>